<name>A0A3D9BZ72_9RHOB</name>
<dbReference type="Pfam" id="PF01381">
    <property type="entry name" value="HTH_3"/>
    <property type="match status" value="1"/>
</dbReference>
<evidence type="ECO:0000313" key="3">
    <source>
        <dbReference type="EMBL" id="REC58860.1"/>
    </source>
</evidence>
<dbReference type="PANTHER" id="PTHR46797">
    <property type="entry name" value="HTH-TYPE TRANSCRIPTIONAL REGULATOR"/>
    <property type="match status" value="1"/>
</dbReference>
<dbReference type="AlphaFoldDB" id="A0A3D9BZ72"/>
<dbReference type="Proteomes" id="UP000257131">
    <property type="component" value="Unassembled WGS sequence"/>
</dbReference>
<dbReference type="InterPro" id="IPR010982">
    <property type="entry name" value="Lambda_DNA-bd_dom_sf"/>
</dbReference>
<dbReference type="InterPro" id="IPR050807">
    <property type="entry name" value="TransReg_Diox_bact_type"/>
</dbReference>
<dbReference type="InterPro" id="IPR001387">
    <property type="entry name" value="Cro/C1-type_HTH"/>
</dbReference>
<evidence type="ECO:0000259" key="2">
    <source>
        <dbReference type="PROSITE" id="PS50943"/>
    </source>
</evidence>
<dbReference type="PROSITE" id="PS50943">
    <property type="entry name" value="HTH_CROC1"/>
    <property type="match status" value="1"/>
</dbReference>
<dbReference type="EMBL" id="QOHR01000001">
    <property type="protein sequence ID" value="REC58860.1"/>
    <property type="molecule type" value="Genomic_DNA"/>
</dbReference>
<sequence>MTQIDTEVGRRIRERRVALSMSQTELGRRAGVKFQQIQKYESGANRVSASRLWAIAGALDVPVTYFFEGASDAAAPAPSGPGEELFRDPRAIRLVRDYLRLPEDQKKVVLEMVASMARRSVPSEEAELNA</sequence>
<proteinExistence type="predicted"/>
<evidence type="ECO:0000256" key="1">
    <source>
        <dbReference type="ARBA" id="ARBA00023125"/>
    </source>
</evidence>
<organism evidence="3 4">
    <name type="scientific">Rhodosalinus sediminis</name>
    <dbReference type="NCBI Taxonomy" id="1940533"/>
    <lineage>
        <taxon>Bacteria</taxon>
        <taxon>Pseudomonadati</taxon>
        <taxon>Pseudomonadota</taxon>
        <taxon>Alphaproteobacteria</taxon>
        <taxon>Rhodobacterales</taxon>
        <taxon>Paracoccaceae</taxon>
        <taxon>Rhodosalinus</taxon>
    </lineage>
</organism>
<gene>
    <name evidence="3" type="ORF">DRV84_01140</name>
</gene>
<dbReference type="SMART" id="SM00530">
    <property type="entry name" value="HTH_XRE"/>
    <property type="match status" value="1"/>
</dbReference>
<comment type="caution">
    <text evidence="3">The sequence shown here is derived from an EMBL/GenBank/DDBJ whole genome shotgun (WGS) entry which is preliminary data.</text>
</comment>
<dbReference type="OrthoDB" id="9797172at2"/>
<dbReference type="SUPFAM" id="SSF47413">
    <property type="entry name" value="lambda repressor-like DNA-binding domains"/>
    <property type="match status" value="1"/>
</dbReference>
<dbReference type="Gene3D" id="1.10.260.40">
    <property type="entry name" value="lambda repressor-like DNA-binding domains"/>
    <property type="match status" value="1"/>
</dbReference>
<dbReference type="PANTHER" id="PTHR46797:SF1">
    <property type="entry name" value="METHYLPHOSPHONATE SYNTHASE"/>
    <property type="match status" value="1"/>
</dbReference>
<dbReference type="CDD" id="cd00093">
    <property type="entry name" value="HTH_XRE"/>
    <property type="match status" value="1"/>
</dbReference>
<keyword evidence="1" id="KW-0238">DNA-binding</keyword>
<evidence type="ECO:0000313" key="4">
    <source>
        <dbReference type="Proteomes" id="UP000257131"/>
    </source>
</evidence>
<dbReference type="GO" id="GO:0005829">
    <property type="term" value="C:cytosol"/>
    <property type="evidence" value="ECO:0007669"/>
    <property type="project" value="TreeGrafter"/>
</dbReference>
<protein>
    <submittedName>
        <fullName evidence="3">XRE family transcriptional regulator</fullName>
    </submittedName>
</protein>
<dbReference type="RefSeq" id="WP_115977903.1">
    <property type="nucleotide sequence ID" value="NZ_QOHR01000001.1"/>
</dbReference>
<keyword evidence="4" id="KW-1185">Reference proteome</keyword>
<dbReference type="GO" id="GO:0003700">
    <property type="term" value="F:DNA-binding transcription factor activity"/>
    <property type="evidence" value="ECO:0007669"/>
    <property type="project" value="TreeGrafter"/>
</dbReference>
<feature type="domain" description="HTH cro/C1-type" evidence="2">
    <location>
        <begin position="12"/>
        <end position="66"/>
    </location>
</feature>
<accession>A0A3D9BZ72</accession>
<reference evidence="3 4" key="1">
    <citation type="journal article" date="2017" name="Int. J. Syst. Evol. Microbiol.">
        <title>Rhodosalinus sediminis gen. nov., sp. nov., isolated from marine saltern.</title>
        <authorList>
            <person name="Guo L.Y."/>
            <person name="Ling S.K."/>
            <person name="Li C.M."/>
            <person name="Chen G.J."/>
            <person name="Du Z.J."/>
        </authorList>
    </citation>
    <scope>NUCLEOTIDE SEQUENCE [LARGE SCALE GENOMIC DNA]</scope>
    <source>
        <strain evidence="3 4">WDN1C137</strain>
    </source>
</reference>
<dbReference type="GO" id="GO:0003677">
    <property type="term" value="F:DNA binding"/>
    <property type="evidence" value="ECO:0007669"/>
    <property type="project" value="UniProtKB-KW"/>
</dbReference>